<reference evidence="1 2" key="1">
    <citation type="submission" date="2018-08" db="EMBL/GenBank/DDBJ databases">
        <title>Genome Sequence of Clavibacter michiganensis Subspecies type strains, and the Atypical Peach-Colored Strains Isolated from Tomato.</title>
        <authorList>
            <person name="Osdaghi E."/>
            <person name="Portier P."/>
            <person name="Briand M."/>
            <person name="Jacques M.-A."/>
        </authorList>
    </citation>
    <scope>NUCLEOTIDE SEQUENCE [LARGE SCALE GENOMIC DNA]</scope>
    <source>
        <strain evidence="1 2">CFBP 7493</strain>
    </source>
</reference>
<gene>
    <name evidence="1" type="ORF">DZF96_02510</name>
</gene>
<evidence type="ECO:0000313" key="2">
    <source>
        <dbReference type="Proteomes" id="UP000266298"/>
    </source>
</evidence>
<organism evidence="1 2">
    <name type="scientific">Clavibacter michiganensis</name>
    <dbReference type="NCBI Taxonomy" id="28447"/>
    <lineage>
        <taxon>Bacteria</taxon>
        <taxon>Bacillati</taxon>
        <taxon>Actinomycetota</taxon>
        <taxon>Actinomycetes</taxon>
        <taxon>Micrococcales</taxon>
        <taxon>Microbacteriaceae</taxon>
        <taxon>Clavibacter</taxon>
    </lineage>
</organism>
<dbReference type="RefSeq" id="WP_043586321.1">
    <property type="nucleotide sequence ID" value="NZ_QWEC01000018.1"/>
</dbReference>
<protein>
    <submittedName>
        <fullName evidence="1">Uncharacterized protein</fullName>
    </submittedName>
</protein>
<comment type="caution">
    <text evidence="1">The sequence shown here is derived from an EMBL/GenBank/DDBJ whole genome shotgun (WGS) entry which is preliminary data.</text>
</comment>
<name>A0A399NWH1_9MICO</name>
<dbReference type="Proteomes" id="UP000266298">
    <property type="component" value="Unassembled WGS sequence"/>
</dbReference>
<dbReference type="AlphaFoldDB" id="A0A399NWH1"/>
<dbReference type="EMBL" id="QWEC01000018">
    <property type="protein sequence ID" value="RII98552.1"/>
    <property type="molecule type" value="Genomic_DNA"/>
</dbReference>
<evidence type="ECO:0000313" key="1">
    <source>
        <dbReference type="EMBL" id="RII98552.1"/>
    </source>
</evidence>
<proteinExistence type="predicted"/>
<sequence>MTFIWVTRGRTWGFRVLRTARLSDAFESYETAFAGVAEGPEAFTRVGDRLAIRFPDPEGRRDRAGRVISHEFVLLPPLEGAIDSVEAARDLVWPQVEAVFRGAWDAPQAPAPAP</sequence>
<accession>A0A399NWH1</accession>